<reference evidence="2 3" key="1">
    <citation type="submission" date="2022-10" db="EMBL/GenBank/DDBJ databases">
        <title>Luteolibacter arcticus strain CCTCC AB 2014275, whole genome shotgun sequencing project.</title>
        <authorList>
            <person name="Zhao G."/>
            <person name="Shen L."/>
        </authorList>
    </citation>
    <scope>NUCLEOTIDE SEQUENCE [LARGE SCALE GENOMIC DNA]</scope>
    <source>
        <strain evidence="2 3">CCTCC AB 2014275</strain>
    </source>
</reference>
<sequence length="79" mass="8457">MTVRLMQSQAVTPTMVFATAVDPIATTASGMSQDREKERNTRPDASRQLVGGECGLKISGPMVFMDAISFCSMVITEVG</sequence>
<evidence type="ECO:0000313" key="2">
    <source>
        <dbReference type="EMBL" id="MCW1926166.1"/>
    </source>
</evidence>
<dbReference type="RefSeq" id="WP_264490274.1">
    <property type="nucleotide sequence ID" value="NZ_JAPDDT010000022.1"/>
</dbReference>
<accession>A0ABT3GRL0</accession>
<name>A0ABT3GRL0_9BACT</name>
<feature type="compositionally biased region" description="Basic and acidic residues" evidence="1">
    <location>
        <begin position="33"/>
        <end position="45"/>
    </location>
</feature>
<evidence type="ECO:0000256" key="1">
    <source>
        <dbReference type="SAM" id="MobiDB-lite"/>
    </source>
</evidence>
<proteinExistence type="predicted"/>
<feature type="region of interest" description="Disordered" evidence="1">
    <location>
        <begin position="27"/>
        <end position="47"/>
    </location>
</feature>
<gene>
    <name evidence="2" type="ORF">OKA05_26650</name>
</gene>
<dbReference type="EMBL" id="JAPDDT010000022">
    <property type="protein sequence ID" value="MCW1926166.1"/>
    <property type="molecule type" value="Genomic_DNA"/>
</dbReference>
<dbReference type="Proteomes" id="UP001320876">
    <property type="component" value="Unassembled WGS sequence"/>
</dbReference>
<organism evidence="2 3">
    <name type="scientific">Luteolibacter arcticus</name>
    <dbReference type="NCBI Taxonomy" id="1581411"/>
    <lineage>
        <taxon>Bacteria</taxon>
        <taxon>Pseudomonadati</taxon>
        <taxon>Verrucomicrobiota</taxon>
        <taxon>Verrucomicrobiia</taxon>
        <taxon>Verrucomicrobiales</taxon>
        <taxon>Verrucomicrobiaceae</taxon>
        <taxon>Luteolibacter</taxon>
    </lineage>
</organism>
<comment type="caution">
    <text evidence="2">The sequence shown here is derived from an EMBL/GenBank/DDBJ whole genome shotgun (WGS) entry which is preliminary data.</text>
</comment>
<protein>
    <submittedName>
        <fullName evidence="2">Uncharacterized protein</fullName>
    </submittedName>
</protein>
<keyword evidence="3" id="KW-1185">Reference proteome</keyword>
<evidence type="ECO:0000313" key="3">
    <source>
        <dbReference type="Proteomes" id="UP001320876"/>
    </source>
</evidence>